<dbReference type="Pfam" id="PF17232">
    <property type="entry name" value="Pep1_7"/>
    <property type="match status" value="1"/>
</dbReference>
<dbReference type="PANTHER" id="PTHR35771:SF2">
    <property type="entry name" value="ELICITOR PEPTIDE 6"/>
    <property type="match status" value="1"/>
</dbReference>
<keyword evidence="2" id="KW-0611">Plant defense</keyword>
<dbReference type="EMBL" id="JAYMYR010000006">
    <property type="protein sequence ID" value="KAK7357137.1"/>
    <property type="molecule type" value="Genomic_DNA"/>
</dbReference>
<feature type="compositionally biased region" description="Polar residues" evidence="3">
    <location>
        <begin position="70"/>
        <end position="82"/>
    </location>
</feature>
<organism evidence="4 5">
    <name type="scientific">Phaseolus coccineus</name>
    <name type="common">Scarlet runner bean</name>
    <name type="synonym">Phaseolus multiflorus</name>
    <dbReference type="NCBI Taxonomy" id="3886"/>
    <lineage>
        <taxon>Eukaryota</taxon>
        <taxon>Viridiplantae</taxon>
        <taxon>Streptophyta</taxon>
        <taxon>Embryophyta</taxon>
        <taxon>Tracheophyta</taxon>
        <taxon>Spermatophyta</taxon>
        <taxon>Magnoliopsida</taxon>
        <taxon>eudicotyledons</taxon>
        <taxon>Gunneridae</taxon>
        <taxon>Pentapetalae</taxon>
        <taxon>rosids</taxon>
        <taxon>fabids</taxon>
        <taxon>Fabales</taxon>
        <taxon>Fabaceae</taxon>
        <taxon>Papilionoideae</taxon>
        <taxon>50 kb inversion clade</taxon>
        <taxon>NPAAA clade</taxon>
        <taxon>indigoferoid/millettioid clade</taxon>
        <taxon>Phaseoleae</taxon>
        <taxon>Phaseolus</taxon>
    </lineage>
</organism>
<feature type="compositionally biased region" description="Low complexity" evidence="3">
    <location>
        <begin position="93"/>
        <end position="112"/>
    </location>
</feature>
<dbReference type="Proteomes" id="UP001374584">
    <property type="component" value="Unassembled WGS sequence"/>
</dbReference>
<evidence type="ECO:0000256" key="3">
    <source>
        <dbReference type="SAM" id="MobiDB-lite"/>
    </source>
</evidence>
<gene>
    <name evidence="4" type="ORF">VNO80_16420</name>
</gene>
<evidence type="ECO:0000313" key="5">
    <source>
        <dbReference type="Proteomes" id="UP001374584"/>
    </source>
</evidence>
<comment type="similarity">
    <text evidence="1">Belongs to the brassicaceae elicitor peptide family.</text>
</comment>
<accession>A0AAN9R2P9</accession>
<feature type="region of interest" description="Disordered" evidence="3">
    <location>
        <begin position="45"/>
        <end position="120"/>
    </location>
</feature>
<evidence type="ECO:0000256" key="2">
    <source>
        <dbReference type="ARBA" id="ARBA00022821"/>
    </source>
</evidence>
<dbReference type="InterPro" id="IPR035176">
    <property type="entry name" value="PEP"/>
</dbReference>
<dbReference type="PANTHER" id="PTHR35771">
    <property type="entry name" value="TRANSMEMBRANE PROTEIN-RELATED"/>
    <property type="match status" value="1"/>
</dbReference>
<dbReference type="AlphaFoldDB" id="A0AAN9R2P9"/>
<evidence type="ECO:0000256" key="1">
    <source>
        <dbReference type="ARBA" id="ARBA00011021"/>
    </source>
</evidence>
<name>A0AAN9R2P9_PHACN</name>
<comment type="caution">
    <text evidence="4">The sequence shown here is derived from an EMBL/GenBank/DDBJ whole genome shotgun (WGS) entry which is preliminary data.</text>
</comment>
<evidence type="ECO:0000313" key="4">
    <source>
        <dbReference type="EMBL" id="KAK7357137.1"/>
    </source>
</evidence>
<proteinExistence type="inferred from homology"/>
<dbReference type="GO" id="GO:0045087">
    <property type="term" value="P:innate immune response"/>
    <property type="evidence" value="ECO:0007669"/>
    <property type="project" value="InterPro"/>
</dbReference>
<keyword evidence="5" id="KW-1185">Reference proteome</keyword>
<reference evidence="4 5" key="1">
    <citation type="submission" date="2024-01" db="EMBL/GenBank/DDBJ databases">
        <title>The genomes of 5 underutilized Papilionoideae crops provide insights into root nodulation and disease resistanc.</title>
        <authorList>
            <person name="Jiang F."/>
        </authorList>
    </citation>
    <scope>NUCLEOTIDE SEQUENCE [LARGE SCALE GENOMIC DNA]</scope>
    <source>
        <strain evidence="4">JINMINGXINNONG_FW02</strain>
        <tissue evidence="4">Leaves</tissue>
    </source>
</reference>
<sequence>MQKRMEESSPWHQEERTATFYVYHPCRFLQEALRTLLRCLGIESGTSMSSQAKEEERSSMPQTHAAADPTINSPTSTHTTSLDAADPPSVTDRTISTSSIARSAISRGSTISHGSGPHHN</sequence>
<protein>
    <submittedName>
        <fullName evidence="4">Uncharacterized protein</fullName>
    </submittedName>
</protein>